<dbReference type="NCBIfam" id="TIGR03991">
    <property type="entry name" value="alt_bact_glmU"/>
    <property type="match status" value="1"/>
</dbReference>
<dbReference type="InterPro" id="IPR011004">
    <property type="entry name" value="Trimer_LpxA-like_sf"/>
</dbReference>
<gene>
    <name evidence="3" type="ORF">CEE69_15415</name>
</gene>
<accession>A0A2G1W6E9</accession>
<dbReference type="SUPFAM" id="SSF51161">
    <property type="entry name" value="Trimeric LpxA-like enzymes"/>
    <property type="match status" value="1"/>
</dbReference>
<reference evidence="3 4" key="1">
    <citation type="submission" date="2017-06" db="EMBL/GenBank/DDBJ databases">
        <title>Description of Rhodopirellula bahusiensis sp. nov.</title>
        <authorList>
            <person name="Kizina J."/>
            <person name="Harder J."/>
        </authorList>
    </citation>
    <scope>NUCLEOTIDE SEQUENCE [LARGE SCALE GENOMIC DNA]</scope>
    <source>
        <strain evidence="3 4">SWK21</strain>
    </source>
</reference>
<dbReference type="OrthoDB" id="234332at2"/>
<proteinExistence type="predicted"/>
<dbReference type="CDD" id="cd05635">
    <property type="entry name" value="LbH_unknown"/>
    <property type="match status" value="1"/>
</dbReference>
<dbReference type="GO" id="GO:0016779">
    <property type="term" value="F:nucleotidyltransferase activity"/>
    <property type="evidence" value="ECO:0007669"/>
    <property type="project" value="UniProtKB-ARBA"/>
</dbReference>
<dbReference type="RefSeq" id="WP_099261546.1">
    <property type="nucleotide sequence ID" value="NZ_NIZW01000011.1"/>
</dbReference>
<dbReference type="GeneID" id="90609463"/>
<organism evidence="3 4">
    <name type="scientific">Rhodopirellula bahusiensis</name>
    <dbReference type="NCBI Taxonomy" id="2014065"/>
    <lineage>
        <taxon>Bacteria</taxon>
        <taxon>Pseudomonadati</taxon>
        <taxon>Planctomycetota</taxon>
        <taxon>Planctomycetia</taxon>
        <taxon>Pirellulales</taxon>
        <taxon>Pirellulaceae</taxon>
        <taxon>Rhodopirellula</taxon>
    </lineage>
</organism>
<dbReference type="GO" id="GO:0016746">
    <property type="term" value="F:acyltransferase activity"/>
    <property type="evidence" value="ECO:0007669"/>
    <property type="project" value="UniProtKB-KW"/>
</dbReference>
<name>A0A2G1W6E9_9BACT</name>
<dbReference type="Proteomes" id="UP000225740">
    <property type="component" value="Unassembled WGS sequence"/>
</dbReference>
<sequence>MQILCFEDSRVEQLCPIVHARPAYAITCASFRLLDWLKTLAKDRASDAKACEIQGLIREYLLPIQEADHGLLAPANEFPKDEDVLLVNARLVPSVQTYETLKQLVKSGETATVIGKDNGVDAELLAAFITAADIAEGTTERAQTTENDSASTEFNGATSPLSRLLQLAREKVSSRFTLKAFQWPHEVVSSHMDAMNDSVNYRIEHGDYTQREDGVFVRPGVTIGEYGSIHTSGGAIVLDENVRVGPFCFLEGPLHAGHSTRVIEHSAIKDGVSLGHTVKIGGEVEASVIEAFTNKQHHGFLGHSYLGSWINLGAGTCNSDLKNTYGKINIEYGDRKMATGMQFLGCVMGDYSKSAINTGIFTGKVIGVCSMLYGFVTSNVPSYVNYARLFGQTSLLPPDVMINTQARMFARRKVEQRQCDMDLIQAMYDRTEPERETSEQLGL</sequence>
<dbReference type="InterPro" id="IPR023917">
    <property type="entry name" value="Bifunctiontional_GlmU_bac-type"/>
</dbReference>
<dbReference type="AlphaFoldDB" id="A0A2G1W6E9"/>
<keyword evidence="4" id="KW-1185">Reference proteome</keyword>
<evidence type="ECO:0000313" key="3">
    <source>
        <dbReference type="EMBL" id="PHQ34400.1"/>
    </source>
</evidence>
<keyword evidence="2" id="KW-0012">Acyltransferase</keyword>
<dbReference type="EMBL" id="NIZW01000011">
    <property type="protein sequence ID" value="PHQ34400.1"/>
    <property type="molecule type" value="Genomic_DNA"/>
</dbReference>
<protein>
    <submittedName>
        <fullName evidence="3">Glucose-1-phosphate thymidylyltransferase</fullName>
    </submittedName>
</protein>
<dbReference type="PANTHER" id="PTHR43584:SF9">
    <property type="entry name" value="TRANSFERASE HEXAPEPTIDE REPEAT CONTAINING PROTEIN"/>
    <property type="match status" value="1"/>
</dbReference>
<dbReference type="PANTHER" id="PTHR43584">
    <property type="entry name" value="NUCLEOTIDYL TRANSFERASE"/>
    <property type="match status" value="1"/>
</dbReference>
<evidence type="ECO:0000256" key="2">
    <source>
        <dbReference type="ARBA" id="ARBA00023315"/>
    </source>
</evidence>
<keyword evidence="1 3" id="KW-0808">Transferase</keyword>
<dbReference type="InterPro" id="IPR050065">
    <property type="entry name" value="GlmU-like"/>
</dbReference>
<dbReference type="Pfam" id="PF13562">
    <property type="entry name" value="NTP_transf_4"/>
    <property type="match status" value="1"/>
</dbReference>
<comment type="caution">
    <text evidence="3">The sequence shown here is derived from an EMBL/GenBank/DDBJ whole genome shotgun (WGS) entry which is preliminary data.</text>
</comment>
<dbReference type="Gene3D" id="2.160.10.10">
    <property type="entry name" value="Hexapeptide repeat proteins"/>
    <property type="match status" value="1"/>
</dbReference>
<evidence type="ECO:0000313" key="4">
    <source>
        <dbReference type="Proteomes" id="UP000225740"/>
    </source>
</evidence>
<evidence type="ECO:0000256" key="1">
    <source>
        <dbReference type="ARBA" id="ARBA00022679"/>
    </source>
</evidence>